<feature type="region of interest" description="Disordered" evidence="5">
    <location>
        <begin position="1"/>
        <end position="40"/>
    </location>
</feature>
<proteinExistence type="inferred from homology"/>
<dbReference type="STRING" id="691883.A0A058Z8K9"/>
<dbReference type="PIRSF" id="PIRSF001213">
    <property type="entry name" value="Psome_endopept_beta"/>
    <property type="match status" value="1"/>
</dbReference>
<dbReference type="GO" id="GO:0005634">
    <property type="term" value="C:nucleus"/>
    <property type="evidence" value="ECO:0007669"/>
    <property type="project" value="UniProtKB-SubCell"/>
</dbReference>
<dbReference type="AlphaFoldDB" id="A0A058Z8K9"/>
<comment type="subcellular location">
    <subcellularLocation>
        <location evidence="4">Cytoplasm</location>
    </subcellularLocation>
    <subcellularLocation>
        <location evidence="4">Nucleus</location>
    </subcellularLocation>
</comment>
<dbReference type="InterPro" id="IPR001353">
    <property type="entry name" value="Proteasome_sua/b"/>
</dbReference>
<dbReference type="InterPro" id="IPR016050">
    <property type="entry name" value="Proteasome_bsu_CS"/>
</dbReference>
<keyword evidence="3 4" id="KW-0539">Nucleus</keyword>
<keyword evidence="1 4" id="KW-0963">Cytoplasm</keyword>
<dbReference type="PROSITE" id="PS00854">
    <property type="entry name" value="PROTEASOME_BETA_1"/>
    <property type="match status" value="1"/>
</dbReference>
<comment type="function">
    <text evidence="4">Non-catalytic component of the proteasome.</text>
</comment>
<protein>
    <recommendedName>
        <fullName evidence="4">Proteasome subunit beta</fullName>
    </recommendedName>
</protein>
<dbReference type="PANTHER" id="PTHR32194">
    <property type="entry name" value="METALLOPROTEASE TLDD"/>
    <property type="match status" value="1"/>
</dbReference>
<evidence type="ECO:0000256" key="3">
    <source>
        <dbReference type="ARBA" id="ARBA00023242"/>
    </source>
</evidence>
<dbReference type="GO" id="GO:0019774">
    <property type="term" value="C:proteasome core complex, beta-subunit complex"/>
    <property type="evidence" value="ECO:0007669"/>
    <property type="project" value="UniProtKB-UniRule"/>
</dbReference>
<dbReference type="OMA" id="QPIMRRY"/>
<gene>
    <name evidence="6" type="ORF">H696_02784</name>
</gene>
<dbReference type="Gene3D" id="3.60.20.10">
    <property type="entry name" value="Glutamine Phosphoribosylpyrophosphate, subunit 1, domain 1"/>
    <property type="match status" value="1"/>
</dbReference>
<keyword evidence="2 4" id="KW-0647">Proteasome</keyword>
<evidence type="ECO:0000313" key="6">
    <source>
        <dbReference type="EMBL" id="KCV70441.1"/>
    </source>
</evidence>
<dbReference type="GO" id="GO:0005737">
    <property type="term" value="C:cytoplasm"/>
    <property type="evidence" value="ECO:0007669"/>
    <property type="project" value="UniProtKB-SubCell"/>
</dbReference>
<dbReference type="InterPro" id="IPR029055">
    <property type="entry name" value="Ntn_hydrolases_N"/>
</dbReference>
<sequence length="268" mass="29338">MTLASAARQPTFAPSDSGAEKPMSAPVAFSRGGTPTAHASSPIMTGAAVLALKYKDGVMIACDNHLMFGSMDKFRNVERLITVEPATIVGFSGDYADFQYIKSLLDDLVLKERTCDDGHSLSPRHVFEYLASMMYHRRNKFDPLWNTLVVAGVDTQGKSFLGQVDLRGGSYQADTVTTGFGNYLGQPLLREAVEGKIDSIDEEAAKEIMKDALKVLFYRNTQAANTVQIGVVRRPDAQAGETKPTIQIDEPITLDTEWGFAQMVVGYR</sequence>
<dbReference type="PANTHER" id="PTHR32194:SF6">
    <property type="entry name" value="PROTEASOME SUBUNIT BETA"/>
    <property type="match status" value="1"/>
</dbReference>
<evidence type="ECO:0000256" key="2">
    <source>
        <dbReference type="ARBA" id="ARBA00022942"/>
    </source>
</evidence>
<dbReference type="GO" id="GO:0051603">
    <property type="term" value="P:proteolysis involved in protein catabolic process"/>
    <property type="evidence" value="ECO:0007669"/>
    <property type="project" value="InterPro"/>
</dbReference>
<dbReference type="RefSeq" id="XP_009494957.1">
    <property type="nucleotide sequence ID" value="XM_009496682.1"/>
</dbReference>
<name>A0A058Z8K9_FONAL</name>
<evidence type="ECO:0000313" key="7">
    <source>
        <dbReference type="Proteomes" id="UP000030693"/>
    </source>
</evidence>
<keyword evidence="7" id="KW-1185">Reference proteome</keyword>
<dbReference type="GeneID" id="20527509"/>
<reference evidence="6" key="1">
    <citation type="submission" date="2013-04" db="EMBL/GenBank/DDBJ databases">
        <title>The Genome Sequence of Fonticula alba ATCC 38817.</title>
        <authorList>
            <consortium name="The Broad Institute Genomics Platform"/>
            <person name="Russ C."/>
            <person name="Cuomo C."/>
            <person name="Burger G."/>
            <person name="Gray M.W."/>
            <person name="Holland P.W.H."/>
            <person name="King N."/>
            <person name="Lang F.B.F."/>
            <person name="Roger A.J."/>
            <person name="Ruiz-Trillo I."/>
            <person name="Brown M."/>
            <person name="Walker B."/>
            <person name="Young S."/>
            <person name="Zeng Q."/>
            <person name="Gargeya S."/>
            <person name="Fitzgerald M."/>
            <person name="Haas B."/>
            <person name="Abouelleil A."/>
            <person name="Allen A.W."/>
            <person name="Alvarado L."/>
            <person name="Arachchi H.M."/>
            <person name="Berlin A.M."/>
            <person name="Chapman S.B."/>
            <person name="Gainer-Dewar J."/>
            <person name="Goldberg J."/>
            <person name="Griggs A."/>
            <person name="Gujja S."/>
            <person name="Hansen M."/>
            <person name="Howarth C."/>
            <person name="Imamovic A."/>
            <person name="Ireland A."/>
            <person name="Larimer J."/>
            <person name="McCowan C."/>
            <person name="Murphy C."/>
            <person name="Pearson M."/>
            <person name="Poon T.W."/>
            <person name="Priest M."/>
            <person name="Roberts A."/>
            <person name="Saif S."/>
            <person name="Shea T."/>
            <person name="Sisk P."/>
            <person name="Sykes S."/>
            <person name="Wortman J."/>
            <person name="Nusbaum C."/>
            <person name="Birren B."/>
        </authorList>
    </citation>
    <scope>NUCLEOTIDE SEQUENCE [LARGE SCALE GENOMIC DNA]</scope>
    <source>
        <strain evidence="6">ATCC 38817</strain>
    </source>
</reference>
<dbReference type="EMBL" id="KB932204">
    <property type="protein sequence ID" value="KCV70441.1"/>
    <property type="molecule type" value="Genomic_DNA"/>
</dbReference>
<dbReference type="InterPro" id="IPR016295">
    <property type="entry name" value="Proteasome_beta4"/>
</dbReference>
<organism evidence="6">
    <name type="scientific">Fonticula alba</name>
    <name type="common">Slime mold</name>
    <dbReference type="NCBI Taxonomy" id="691883"/>
    <lineage>
        <taxon>Eukaryota</taxon>
        <taxon>Rotosphaerida</taxon>
        <taxon>Fonticulaceae</taxon>
        <taxon>Fonticula</taxon>
    </lineage>
</organism>
<comment type="similarity">
    <text evidence="4">Belongs to the peptidase T1B family.</text>
</comment>
<dbReference type="Pfam" id="PF00227">
    <property type="entry name" value="Proteasome"/>
    <property type="match status" value="1"/>
</dbReference>
<evidence type="ECO:0000256" key="1">
    <source>
        <dbReference type="ARBA" id="ARBA00022490"/>
    </source>
</evidence>
<dbReference type="SUPFAM" id="SSF56235">
    <property type="entry name" value="N-terminal nucleophile aminohydrolases (Ntn hydrolases)"/>
    <property type="match status" value="1"/>
</dbReference>
<evidence type="ECO:0000256" key="4">
    <source>
        <dbReference type="PIRNR" id="PIRNR001213"/>
    </source>
</evidence>
<evidence type="ECO:0000256" key="5">
    <source>
        <dbReference type="SAM" id="MobiDB-lite"/>
    </source>
</evidence>
<dbReference type="eggNOG" id="KOG0185">
    <property type="taxonomic scope" value="Eukaryota"/>
</dbReference>
<dbReference type="Proteomes" id="UP000030693">
    <property type="component" value="Unassembled WGS sequence"/>
</dbReference>
<accession>A0A058Z8K9</accession>
<dbReference type="InterPro" id="IPR023333">
    <property type="entry name" value="Proteasome_suB-type"/>
</dbReference>
<dbReference type="CDD" id="cd03760">
    <property type="entry name" value="proteasome_beta_type_4"/>
    <property type="match status" value="1"/>
</dbReference>
<dbReference type="OrthoDB" id="10248542at2759"/>